<feature type="compositionally biased region" description="Basic and acidic residues" evidence="1">
    <location>
        <begin position="50"/>
        <end position="59"/>
    </location>
</feature>
<feature type="region of interest" description="Disordered" evidence="1">
    <location>
        <begin position="1"/>
        <end position="59"/>
    </location>
</feature>
<evidence type="ECO:0000313" key="2">
    <source>
        <dbReference type="EMBL" id="MXR38187.1"/>
    </source>
</evidence>
<evidence type="ECO:0000313" key="3">
    <source>
        <dbReference type="Proteomes" id="UP000467214"/>
    </source>
</evidence>
<evidence type="ECO:0000256" key="1">
    <source>
        <dbReference type="SAM" id="MobiDB-lite"/>
    </source>
</evidence>
<dbReference type="RefSeq" id="WP_160798088.1">
    <property type="nucleotide sequence ID" value="NZ_WSSB01000017.1"/>
</dbReference>
<protein>
    <submittedName>
        <fullName evidence="2">Uncharacterized protein</fullName>
    </submittedName>
</protein>
<feature type="compositionally biased region" description="Polar residues" evidence="1">
    <location>
        <begin position="18"/>
        <end position="28"/>
    </location>
</feature>
<dbReference type="EMBL" id="WSSB01000017">
    <property type="protein sequence ID" value="MXR38187.1"/>
    <property type="molecule type" value="Genomic_DNA"/>
</dbReference>
<dbReference type="AlphaFoldDB" id="A0A845BNM0"/>
<organism evidence="2 3">
    <name type="scientific">Craterilacuibacter sinensis</name>
    <dbReference type="NCBI Taxonomy" id="2686017"/>
    <lineage>
        <taxon>Bacteria</taxon>
        <taxon>Pseudomonadati</taxon>
        <taxon>Pseudomonadota</taxon>
        <taxon>Betaproteobacteria</taxon>
        <taxon>Neisseriales</taxon>
        <taxon>Neisseriaceae</taxon>
        <taxon>Craterilacuibacter</taxon>
    </lineage>
</organism>
<accession>A0A845BNM0</accession>
<keyword evidence="3" id="KW-1185">Reference proteome</keyword>
<sequence length="59" mass="6750">MRAQDKRLQHTDARAICPTQNPNRTTLTPIAPSFALRTPTFRHRHTLGSPERDEPEASR</sequence>
<proteinExistence type="predicted"/>
<name>A0A845BNM0_9NEIS</name>
<reference evidence="2 3" key="1">
    <citation type="submission" date="2019-12" db="EMBL/GenBank/DDBJ databases">
        <title>Neisseriaceae gen. nov. sp. Genome sequencing and assembly.</title>
        <authorList>
            <person name="Liu Z."/>
            <person name="Li A."/>
        </authorList>
    </citation>
    <scope>NUCLEOTIDE SEQUENCE [LARGE SCALE GENOMIC DNA]</scope>
    <source>
        <strain evidence="2 3">B2N2-7</strain>
    </source>
</reference>
<feature type="compositionally biased region" description="Basic and acidic residues" evidence="1">
    <location>
        <begin position="1"/>
        <end position="13"/>
    </location>
</feature>
<gene>
    <name evidence="2" type="ORF">GQF02_14525</name>
</gene>
<dbReference type="Proteomes" id="UP000467214">
    <property type="component" value="Unassembled WGS sequence"/>
</dbReference>
<comment type="caution">
    <text evidence="2">The sequence shown here is derived from an EMBL/GenBank/DDBJ whole genome shotgun (WGS) entry which is preliminary data.</text>
</comment>